<evidence type="ECO:0000256" key="1">
    <source>
        <dbReference type="SAM" id="Coils"/>
    </source>
</evidence>
<reference evidence="3 4" key="1">
    <citation type="submission" date="2018-03" db="EMBL/GenBank/DDBJ databases">
        <authorList>
            <person name="Keele B.F."/>
        </authorList>
    </citation>
    <scope>NUCLEOTIDE SEQUENCE [LARGE SCALE GENOMIC DNA]</scope>
    <source>
        <strain evidence="3 4">YL28-9</strain>
    </source>
</reference>
<proteinExistence type="predicted"/>
<evidence type="ECO:0008006" key="5">
    <source>
        <dbReference type="Google" id="ProtNLM"/>
    </source>
</evidence>
<dbReference type="OrthoDB" id="1115172at2"/>
<protein>
    <recommendedName>
        <fullName evidence="5">Chromosome segregation protein SMC</fullName>
    </recommendedName>
</protein>
<evidence type="ECO:0000256" key="2">
    <source>
        <dbReference type="SAM" id="Phobius"/>
    </source>
</evidence>
<gene>
    <name evidence="3" type="ORF">C7T94_04410</name>
</gene>
<feature type="transmembrane region" description="Helical" evidence="2">
    <location>
        <begin position="16"/>
        <end position="35"/>
    </location>
</feature>
<organism evidence="3 4">
    <name type="scientific">Pedobacter yulinensis</name>
    <dbReference type="NCBI Taxonomy" id="2126353"/>
    <lineage>
        <taxon>Bacteria</taxon>
        <taxon>Pseudomonadati</taxon>
        <taxon>Bacteroidota</taxon>
        <taxon>Sphingobacteriia</taxon>
        <taxon>Sphingobacteriales</taxon>
        <taxon>Sphingobacteriaceae</taxon>
        <taxon>Pedobacter</taxon>
    </lineage>
</organism>
<dbReference type="Proteomes" id="UP000240912">
    <property type="component" value="Unassembled WGS sequence"/>
</dbReference>
<evidence type="ECO:0000313" key="4">
    <source>
        <dbReference type="Proteomes" id="UP000240912"/>
    </source>
</evidence>
<sequence>MQPEKHDINKRDKNKIYFLILIIVALVGTNIFLFLRNDNRRSSHLTIINEKEKLRLELAKIEIELDKVTVLNVKLSEQLISEQQKARVKIAELKLELQKARLNEKQLAAAKSQISGLRTFVKEYNKRVEKRQREIEYLREEMDSLQASAAEAKKRAAELENRNRELNSRIRTSAALKASEVRAVAFRQRDNGRKSEVTRASTANIFRIEFTVIPNPFAEGRKHRVYLRVFDPAGNLIADDNNMFEANGQQMQYSLAELIDYQNDGGAHVIDWKNPGNFVKGTYTLILYSGNASMGKTQITLR</sequence>
<feature type="coiled-coil region" evidence="1">
    <location>
        <begin position="51"/>
        <end position="176"/>
    </location>
</feature>
<dbReference type="AlphaFoldDB" id="A0A2T3HNI3"/>
<keyword evidence="2" id="KW-0472">Membrane</keyword>
<keyword evidence="2" id="KW-0812">Transmembrane</keyword>
<dbReference type="EMBL" id="PYLS01000004">
    <property type="protein sequence ID" value="PST83986.1"/>
    <property type="molecule type" value="Genomic_DNA"/>
</dbReference>
<keyword evidence="4" id="KW-1185">Reference proteome</keyword>
<evidence type="ECO:0000313" key="3">
    <source>
        <dbReference type="EMBL" id="PST83986.1"/>
    </source>
</evidence>
<keyword evidence="2" id="KW-1133">Transmembrane helix</keyword>
<comment type="caution">
    <text evidence="3">The sequence shown here is derived from an EMBL/GenBank/DDBJ whole genome shotgun (WGS) entry which is preliminary data.</text>
</comment>
<keyword evidence="1" id="KW-0175">Coiled coil</keyword>
<accession>A0A2T3HNI3</accession>
<name>A0A2T3HNI3_9SPHI</name>